<dbReference type="AlphaFoldDB" id="E2AX27"/>
<proteinExistence type="predicted"/>
<dbReference type="InParanoid" id="E2AX27"/>
<organism evidence="2">
    <name type="scientific">Camponotus floridanus</name>
    <name type="common">Florida carpenter ant</name>
    <dbReference type="NCBI Taxonomy" id="104421"/>
    <lineage>
        <taxon>Eukaryota</taxon>
        <taxon>Metazoa</taxon>
        <taxon>Ecdysozoa</taxon>
        <taxon>Arthropoda</taxon>
        <taxon>Hexapoda</taxon>
        <taxon>Insecta</taxon>
        <taxon>Pterygota</taxon>
        <taxon>Neoptera</taxon>
        <taxon>Endopterygota</taxon>
        <taxon>Hymenoptera</taxon>
        <taxon>Apocrita</taxon>
        <taxon>Aculeata</taxon>
        <taxon>Formicoidea</taxon>
        <taxon>Formicidae</taxon>
        <taxon>Formicinae</taxon>
        <taxon>Camponotus</taxon>
    </lineage>
</organism>
<sequence length="59" mass="7050">QPHYIILAENNKICYAAQDLISKCLPKEINNIAIGRYFYRFEGTHYVPNKNLQQRYPYD</sequence>
<feature type="non-terminal residue" evidence="1">
    <location>
        <position position="1"/>
    </location>
</feature>
<dbReference type="Proteomes" id="UP000000311">
    <property type="component" value="Unassembled WGS sequence"/>
</dbReference>
<dbReference type="OrthoDB" id="28868at2759"/>
<dbReference type="EMBL" id="GL443515">
    <property type="protein sequence ID" value="EFN62013.1"/>
    <property type="molecule type" value="Genomic_DNA"/>
</dbReference>
<name>E2AX27_CAMFO</name>
<reference evidence="1 2" key="1">
    <citation type="journal article" date="2010" name="Science">
        <title>Genomic comparison of the ants Camponotus floridanus and Harpegnathos saltator.</title>
        <authorList>
            <person name="Bonasio R."/>
            <person name="Zhang G."/>
            <person name="Ye C."/>
            <person name="Mutti N.S."/>
            <person name="Fang X."/>
            <person name="Qin N."/>
            <person name="Donahue G."/>
            <person name="Yang P."/>
            <person name="Li Q."/>
            <person name="Li C."/>
            <person name="Zhang P."/>
            <person name="Huang Z."/>
            <person name="Berger S.L."/>
            <person name="Reinberg D."/>
            <person name="Wang J."/>
            <person name="Liebig J."/>
        </authorList>
    </citation>
    <scope>NUCLEOTIDE SEQUENCE [LARGE SCALE GENOMIC DNA]</scope>
    <source>
        <strain evidence="2">C129</strain>
    </source>
</reference>
<evidence type="ECO:0000313" key="1">
    <source>
        <dbReference type="EMBL" id="EFN62013.1"/>
    </source>
</evidence>
<evidence type="ECO:0000313" key="2">
    <source>
        <dbReference type="Proteomes" id="UP000000311"/>
    </source>
</evidence>
<keyword evidence="2" id="KW-1185">Reference proteome</keyword>
<protein>
    <submittedName>
        <fullName evidence="1">F-box only protein 21</fullName>
    </submittedName>
</protein>
<accession>E2AX27</accession>
<gene>
    <name evidence="1" type="ORF">EAG_05414</name>
</gene>
<feature type="non-terminal residue" evidence="1">
    <location>
        <position position="59"/>
    </location>
</feature>